<feature type="transmembrane region" description="Helical" evidence="1">
    <location>
        <begin position="22"/>
        <end position="45"/>
    </location>
</feature>
<reference evidence="2 4" key="2">
    <citation type="submission" date="2018-11" db="EMBL/GenBank/DDBJ databases">
        <authorList>
            <consortium name="Pathogen Informatics"/>
        </authorList>
    </citation>
    <scope>NUCLEOTIDE SEQUENCE [LARGE SCALE GENOMIC DNA]</scope>
</reference>
<protein>
    <submittedName>
        <fullName evidence="5">G_PROTEIN_RECEP_F1_2 domain-containing protein</fullName>
    </submittedName>
</protein>
<accession>A0A0N4UGK9</accession>
<dbReference type="PANTHER" id="PTHR46955:SF5">
    <property type="entry name" value="G_PROTEIN_RECEP_F1_2 DOMAIN-CONTAINING PROTEIN"/>
    <property type="match status" value="1"/>
</dbReference>
<dbReference type="Proteomes" id="UP000038040">
    <property type="component" value="Unplaced"/>
</dbReference>
<dbReference type="EMBL" id="UYYG01000017">
    <property type="protein sequence ID" value="VDN51305.1"/>
    <property type="molecule type" value="Genomic_DNA"/>
</dbReference>
<evidence type="ECO:0000313" key="4">
    <source>
        <dbReference type="Proteomes" id="UP000274756"/>
    </source>
</evidence>
<evidence type="ECO:0000313" key="3">
    <source>
        <dbReference type="Proteomes" id="UP000038040"/>
    </source>
</evidence>
<dbReference type="InterPro" id="IPR019420">
    <property type="entry name" value="7TM_GPCR_serpentine_rcpt_Srbc"/>
</dbReference>
<keyword evidence="1" id="KW-1133">Transmembrane helix</keyword>
<dbReference type="Proteomes" id="UP000274756">
    <property type="component" value="Unassembled WGS sequence"/>
</dbReference>
<dbReference type="WBParaSite" id="DME_0000663401-mRNA-1">
    <property type="protein sequence ID" value="DME_0000663401-mRNA-1"/>
    <property type="gene ID" value="DME_0000663401"/>
</dbReference>
<evidence type="ECO:0000313" key="2">
    <source>
        <dbReference type="EMBL" id="VDN51305.1"/>
    </source>
</evidence>
<sequence length="279" mass="32119">MVLDEAWNKTTLLHGHGGVRPLHIIALILGIINCMLNGTICFFTIPTMANLFAHNNLNCPRWTIIIGSGFEIGLDRMRKYLSIAVAVERLVALYWPQRYYTANHSHIMQYVFKIGLIWSILDALAMISEDDLNKDNEKTNLLSFQIRVHCVTTSSSGRMFHTYYLLSSLIFSFILLVLYSLLIIKLCFLKITHFNYVRNMRSVKNYKNYKQANSLAVLIILSVISFSAVPSALYCYDLVLGQIVFMEWGPVVTIGCHLYGCTSFFFYNWQHKEIQTAFR</sequence>
<dbReference type="Pfam" id="PF10316">
    <property type="entry name" value="7TM_GPCR_Srbc"/>
    <property type="match status" value="1"/>
</dbReference>
<reference evidence="5" key="1">
    <citation type="submission" date="2017-02" db="UniProtKB">
        <authorList>
            <consortium name="WormBaseParasite"/>
        </authorList>
    </citation>
    <scope>IDENTIFICATION</scope>
</reference>
<name>A0A0N4UGK9_DRAME</name>
<dbReference type="InterPro" id="IPR052322">
    <property type="entry name" value="Mito_rRNA_Mtase_NSUN4"/>
</dbReference>
<feature type="transmembrane region" description="Helical" evidence="1">
    <location>
        <begin position="248"/>
        <end position="269"/>
    </location>
</feature>
<gene>
    <name evidence="2" type="ORF">DME_LOCUS1278</name>
</gene>
<evidence type="ECO:0000313" key="5">
    <source>
        <dbReference type="WBParaSite" id="DME_0000663401-mRNA-1"/>
    </source>
</evidence>
<keyword evidence="1" id="KW-0812">Transmembrane</keyword>
<feature type="transmembrane region" description="Helical" evidence="1">
    <location>
        <begin position="110"/>
        <end position="128"/>
    </location>
</feature>
<evidence type="ECO:0000256" key="1">
    <source>
        <dbReference type="SAM" id="Phobius"/>
    </source>
</evidence>
<feature type="transmembrane region" description="Helical" evidence="1">
    <location>
        <begin position="212"/>
        <end position="236"/>
    </location>
</feature>
<dbReference type="SUPFAM" id="SSF81321">
    <property type="entry name" value="Family A G protein-coupled receptor-like"/>
    <property type="match status" value="1"/>
</dbReference>
<organism evidence="3 5">
    <name type="scientific">Dracunculus medinensis</name>
    <name type="common">Guinea worm</name>
    <dbReference type="NCBI Taxonomy" id="318479"/>
    <lineage>
        <taxon>Eukaryota</taxon>
        <taxon>Metazoa</taxon>
        <taxon>Ecdysozoa</taxon>
        <taxon>Nematoda</taxon>
        <taxon>Chromadorea</taxon>
        <taxon>Rhabditida</taxon>
        <taxon>Spirurina</taxon>
        <taxon>Dracunculoidea</taxon>
        <taxon>Dracunculidae</taxon>
        <taxon>Dracunculus</taxon>
    </lineage>
</organism>
<keyword evidence="1" id="KW-0472">Membrane</keyword>
<dbReference type="AlphaFoldDB" id="A0A0N4UGK9"/>
<dbReference type="OrthoDB" id="5841990at2759"/>
<proteinExistence type="predicted"/>
<dbReference type="Gene3D" id="1.20.1070.10">
    <property type="entry name" value="Rhodopsin 7-helix transmembrane proteins"/>
    <property type="match status" value="1"/>
</dbReference>
<dbReference type="PANTHER" id="PTHR46955">
    <property type="entry name" value="PROTEIN CBG01349-RELATED"/>
    <property type="match status" value="1"/>
</dbReference>
<feature type="transmembrane region" description="Helical" evidence="1">
    <location>
        <begin position="163"/>
        <end position="191"/>
    </location>
</feature>
<keyword evidence="4" id="KW-1185">Reference proteome</keyword>